<dbReference type="SUPFAM" id="SSF103039">
    <property type="entry name" value="CheC-like"/>
    <property type="match status" value="1"/>
</dbReference>
<dbReference type="AlphaFoldDB" id="A0A9D1Y9W1"/>
<dbReference type="GO" id="GO:0050918">
    <property type="term" value="P:positive chemotaxis"/>
    <property type="evidence" value="ECO:0007669"/>
    <property type="project" value="TreeGrafter"/>
</dbReference>
<keyword evidence="7" id="KW-0283">Flagellar rotation</keyword>
<dbReference type="PIRSF" id="PIRSF002888">
    <property type="entry name" value="FliM"/>
    <property type="match status" value="1"/>
</dbReference>
<evidence type="ECO:0000256" key="6">
    <source>
        <dbReference type="ARBA" id="ARBA00022500"/>
    </source>
</evidence>
<comment type="caution">
    <text evidence="11">The sequence shown here is derived from an EMBL/GenBank/DDBJ whole genome shotgun (WGS) entry which is preliminary data.</text>
</comment>
<evidence type="ECO:0000256" key="3">
    <source>
        <dbReference type="ARBA" id="ARBA00011049"/>
    </source>
</evidence>
<dbReference type="GO" id="GO:0005886">
    <property type="term" value="C:plasma membrane"/>
    <property type="evidence" value="ECO:0007669"/>
    <property type="project" value="UniProtKB-SubCell"/>
</dbReference>
<reference evidence="11" key="1">
    <citation type="journal article" date="2021" name="PeerJ">
        <title>Extensive microbial diversity within the chicken gut microbiome revealed by metagenomics and culture.</title>
        <authorList>
            <person name="Gilroy R."/>
            <person name="Ravi A."/>
            <person name="Getino M."/>
            <person name="Pursley I."/>
            <person name="Horton D.L."/>
            <person name="Alikhan N.F."/>
            <person name="Baker D."/>
            <person name="Gharbi K."/>
            <person name="Hall N."/>
            <person name="Watson M."/>
            <person name="Adriaenssens E.M."/>
            <person name="Foster-Nyarko E."/>
            <person name="Jarju S."/>
            <person name="Secka A."/>
            <person name="Antonio M."/>
            <person name="Oren A."/>
            <person name="Chaudhuri R.R."/>
            <person name="La Ragione R."/>
            <person name="Hildebrand F."/>
            <person name="Pallen M.J."/>
        </authorList>
    </citation>
    <scope>NUCLEOTIDE SEQUENCE</scope>
    <source>
        <strain evidence="11">ChiBcec16_6824</strain>
    </source>
</reference>
<evidence type="ECO:0000256" key="4">
    <source>
        <dbReference type="ARBA" id="ARBA00021898"/>
    </source>
</evidence>
<evidence type="ECO:0000256" key="8">
    <source>
        <dbReference type="ARBA" id="ARBA00023136"/>
    </source>
</evidence>
<evidence type="ECO:0000256" key="1">
    <source>
        <dbReference type="ARBA" id="ARBA00004117"/>
    </source>
</evidence>
<keyword evidence="5" id="KW-1003">Cell membrane</keyword>
<evidence type="ECO:0000256" key="7">
    <source>
        <dbReference type="ARBA" id="ARBA00022779"/>
    </source>
</evidence>
<name>A0A9D1Y9W1_9FIRM</name>
<dbReference type="Proteomes" id="UP000823868">
    <property type="component" value="Unassembled WGS sequence"/>
</dbReference>
<evidence type="ECO:0000256" key="9">
    <source>
        <dbReference type="ARBA" id="ARBA00023143"/>
    </source>
</evidence>
<dbReference type="CDD" id="cd17908">
    <property type="entry name" value="FliM"/>
    <property type="match status" value="1"/>
</dbReference>
<evidence type="ECO:0000256" key="2">
    <source>
        <dbReference type="ARBA" id="ARBA00004202"/>
    </source>
</evidence>
<comment type="subcellular location">
    <subcellularLocation>
        <location evidence="1">Bacterial flagellum basal body</location>
    </subcellularLocation>
    <subcellularLocation>
        <location evidence="2">Cell membrane</location>
        <topology evidence="2">Peripheral membrane protein</topology>
    </subcellularLocation>
</comment>
<dbReference type="PANTHER" id="PTHR30034">
    <property type="entry name" value="FLAGELLAR MOTOR SWITCH PROTEIN FLIM"/>
    <property type="match status" value="1"/>
</dbReference>
<evidence type="ECO:0000313" key="11">
    <source>
        <dbReference type="EMBL" id="HIY21958.1"/>
    </source>
</evidence>
<dbReference type="EMBL" id="DXDX01000157">
    <property type="protein sequence ID" value="HIY21958.1"/>
    <property type="molecule type" value="Genomic_DNA"/>
</dbReference>
<dbReference type="InterPro" id="IPR001689">
    <property type="entry name" value="Flag_FliM"/>
</dbReference>
<organism evidence="11 12">
    <name type="scientific">Candidatus Flavonifractor merdigallinarum</name>
    <dbReference type="NCBI Taxonomy" id="2838589"/>
    <lineage>
        <taxon>Bacteria</taxon>
        <taxon>Bacillati</taxon>
        <taxon>Bacillota</taxon>
        <taxon>Clostridia</taxon>
        <taxon>Eubacteriales</taxon>
        <taxon>Oscillospiraceae</taxon>
        <taxon>Flavonifractor</taxon>
    </lineage>
</organism>
<gene>
    <name evidence="11" type="ORF">H9841_08675</name>
</gene>
<keyword evidence="11" id="KW-0966">Cell projection</keyword>
<protein>
    <recommendedName>
        <fullName evidence="4">Flagellar motor switch protein FliM</fullName>
    </recommendedName>
</protein>
<evidence type="ECO:0000259" key="10">
    <source>
        <dbReference type="Pfam" id="PF01052"/>
    </source>
</evidence>
<dbReference type="GO" id="GO:0009425">
    <property type="term" value="C:bacterial-type flagellum basal body"/>
    <property type="evidence" value="ECO:0007669"/>
    <property type="project" value="UniProtKB-SubCell"/>
</dbReference>
<keyword evidence="11" id="KW-0969">Cilium</keyword>
<dbReference type="InterPro" id="IPR001543">
    <property type="entry name" value="FliN-like_C"/>
</dbReference>
<feature type="domain" description="Flagellar motor switch protein FliN-like C-terminal" evidence="10">
    <location>
        <begin position="261"/>
        <end position="329"/>
    </location>
</feature>
<dbReference type="Pfam" id="PF02154">
    <property type="entry name" value="FliM"/>
    <property type="match status" value="1"/>
</dbReference>
<reference evidence="11" key="2">
    <citation type="submission" date="2021-04" db="EMBL/GenBank/DDBJ databases">
        <authorList>
            <person name="Gilroy R."/>
        </authorList>
    </citation>
    <scope>NUCLEOTIDE SEQUENCE</scope>
    <source>
        <strain evidence="11">ChiBcec16_6824</strain>
    </source>
</reference>
<comment type="similarity">
    <text evidence="3">Belongs to the FliM family.</text>
</comment>
<dbReference type="PRINTS" id="PR00955">
    <property type="entry name" value="FLGMOTORFLIM"/>
</dbReference>
<keyword evidence="6" id="KW-0145">Chemotaxis</keyword>
<dbReference type="PANTHER" id="PTHR30034:SF6">
    <property type="entry name" value="YOP PROTEINS TRANSLOCATION PROTEIN Q"/>
    <property type="match status" value="1"/>
</dbReference>
<evidence type="ECO:0000313" key="12">
    <source>
        <dbReference type="Proteomes" id="UP000823868"/>
    </source>
</evidence>
<dbReference type="SUPFAM" id="SSF101801">
    <property type="entry name" value="Surface presentation of antigens (SPOA)"/>
    <property type="match status" value="1"/>
</dbReference>
<dbReference type="Pfam" id="PF01052">
    <property type="entry name" value="FliMN_C"/>
    <property type="match status" value="1"/>
</dbReference>
<dbReference type="Gene3D" id="3.40.1550.10">
    <property type="entry name" value="CheC-like"/>
    <property type="match status" value="1"/>
</dbReference>
<dbReference type="GO" id="GO:0071978">
    <property type="term" value="P:bacterial-type flagellum-dependent swarming motility"/>
    <property type="evidence" value="ECO:0007669"/>
    <property type="project" value="TreeGrafter"/>
</dbReference>
<proteinExistence type="inferred from homology"/>
<keyword evidence="9" id="KW-0975">Bacterial flagellum</keyword>
<keyword evidence="8" id="KW-0472">Membrane</keyword>
<dbReference type="InterPro" id="IPR028976">
    <property type="entry name" value="CheC-like_sf"/>
</dbReference>
<evidence type="ECO:0000256" key="5">
    <source>
        <dbReference type="ARBA" id="ARBA00022475"/>
    </source>
</evidence>
<dbReference type="InterPro" id="IPR036429">
    <property type="entry name" value="SpoA-like_sf"/>
</dbReference>
<dbReference type="Gene3D" id="2.30.330.10">
    <property type="entry name" value="SpoA-like"/>
    <property type="match status" value="1"/>
</dbReference>
<keyword evidence="11" id="KW-0282">Flagellum</keyword>
<dbReference type="GO" id="GO:0003774">
    <property type="term" value="F:cytoskeletal motor activity"/>
    <property type="evidence" value="ECO:0007669"/>
    <property type="project" value="InterPro"/>
</dbReference>
<accession>A0A9D1Y9W1</accession>
<sequence>MAEVLSQSQIDALLNAARNGEMDLGASTEQSPEKKYRKYDFYSPRKFTKDRLKMLSGIFENYTRIINSRINGLLHTTCEIEVESVEEQRYYEFSNALSEGDVLTLAEVEVEGKPQTEDTPILFHFSTTLMLSMMDRLMGGDGDLAGSKISGGYTFTNLELRLYESMVKDMIQALGGSWENYIDLEFRFRRVESNPTLVQLIGLDETVVIVGIDIKFSNCSGRMNICLPGMMLTNIFALITAANQAGRGSGEDNSEEIMDILRSSELEITAELGRTTLQLQDIYFLHAGDVIDLGQPSSDPVQLYVGGRPWFSGKIGTQNNNMAVKIVETYENQGRREK</sequence>